<dbReference type="InterPro" id="IPR026162">
    <property type="entry name" value="MSANTD4"/>
</dbReference>
<dbReference type="Gene3D" id="1.20.5.170">
    <property type="match status" value="1"/>
</dbReference>
<dbReference type="AlphaFoldDB" id="A0A8S9HNP6"/>
<name>A0A8S9HNP6_BRACR</name>
<dbReference type="PANTHER" id="PTHR21732:SF0">
    <property type="entry name" value="MYB_SANT-LIKE DNA-BINDING DOMAIN-CONTAINING PROTEIN 4"/>
    <property type="match status" value="1"/>
</dbReference>
<protein>
    <submittedName>
        <fullName evidence="2">Uncharacterized protein</fullName>
    </submittedName>
</protein>
<gene>
    <name evidence="2" type="ORF">F2Q68_00015595</name>
</gene>
<dbReference type="EMBL" id="QGKW02001940">
    <property type="protein sequence ID" value="KAF2558547.1"/>
    <property type="molecule type" value="Genomic_DNA"/>
</dbReference>
<feature type="compositionally biased region" description="Polar residues" evidence="1">
    <location>
        <begin position="59"/>
        <end position="73"/>
    </location>
</feature>
<evidence type="ECO:0000313" key="2">
    <source>
        <dbReference type="EMBL" id="KAF2558547.1"/>
    </source>
</evidence>
<reference evidence="2" key="1">
    <citation type="submission" date="2019-12" db="EMBL/GenBank/DDBJ databases">
        <title>Genome sequencing and annotation of Brassica cretica.</title>
        <authorList>
            <person name="Studholme D.J."/>
            <person name="Sarris P.F."/>
        </authorList>
    </citation>
    <scope>NUCLEOTIDE SEQUENCE</scope>
    <source>
        <strain evidence="2">PFS-001/15</strain>
        <tissue evidence="2">Leaf</tissue>
    </source>
</reference>
<proteinExistence type="predicted"/>
<feature type="compositionally biased region" description="Polar residues" evidence="1">
    <location>
        <begin position="10"/>
        <end position="19"/>
    </location>
</feature>
<dbReference type="PANTHER" id="PTHR21732">
    <property type="entry name" value="MYB/SANT-LIKE DNA-BINDING DOMAIN-CONTAINING PROTEIN 4"/>
    <property type="match status" value="1"/>
</dbReference>
<evidence type="ECO:0000256" key="1">
    <source>
        <dbReference type="SAM" id="MobiDB-lite"/>
    </source>
</evidence>
<accession>A0A8S9HNP6</accession>
<sequence>MDQYMEPYQNGDQTVQDSSAKVRLPSRTTQDDRAVYRLDPLTFGMKLRPSSRPEDRSDQTSMRPSQPSRQAKVNSRARLDLDHARLDMDHARLDLDHARLDMDHARLDVDHARLDVDHARLDLDHAILWIVRFPKMIETSLSWSVWHEPTVPMIEPMD</sequence>
<dbReference type="Proteomes" id="UP000712281">
    <property type="component" value="Unassembled WGS sequence"/>
</dbReference>
<feature type="region of interest" description="Disordered" evidence="1">
    <location>
        <begin position="1"/>
        <end position="78"/>
    </location>
</feature>
<comment type="caution">
    <text evidence="2">The sequence shown here is derived from an EMBL/GenBank/DDBJ whole genome shotgun (WGS) entry which is preliminary data.</text>
</comment>
<organism evidence="2 3">
    <name type="scientific">Brassica cretica</name>
    <name type="common">Mustard</name>
    <dbReference type="NCBI Taxonomy" id="69181"/>
    <lineage>
        <taxon>Eukaryota</taxon>
        <taxon>Viridiplantae</taxon>
        <taxon>Streptophyta</taxon>
        <taxon>Embryophyta</taxon>
        <taxon>Tracheophyta</taxon>
        <taxon>Spermatophyta</taxon>
        <taxon>Magnoliopsida</taxon>
        <taxon>eudicotyledons</taxon>
        <taxon>Gunneridae</taxon>
        <taxon>Pentapetalae</taxon>
        <taxon>rosids</taxon>
        <taxon>malvids</taxon>
        <taxon>Brassicales</taxon>
        <taxon>Brassicaceae</taxon>
        <taxon>Brassiceae</taxon>
        <taxon>Brassica</taxon>
    </lineage>
</organism>
<evidence type="ECO:0000313" key="3">
    <source>
        <dbReference type="Proteomes" id="UP000712281"/>
    </source>
</evidence>